<organism evidence="2 3">
    <name type="scientific">Bergeyella porcorum</name>
    <dbReference type="NCBI Taxonomy" id="1735111"/>
    <lineage>
        <taxon>Bacteria</taxon>
        <taxon>Pseudomonadati</taxon>
        <taxon>Bacteroidota</taxon>
        <taxon>Flavobacteriia</taxon>
        <taxon>Flavobacteriales</taxon>
        <taxon>Weeksellaceae</taxon>
        <taxon>Bergeyella</taxon>
    </lineage>
</organism>
<protein>
    <submittedName>
        <fullName evidence="2">NUDIX hydrolase</fullName>
    </submittedName>
</protein>
<evidence type="ECO:0000259" key="1">
    <source>
        <dbReference type="PROSITE" id="PS51462"/>
    </source>
</evidence>
<dbReference type="GO" id="GO:0016787">
    <property type="term" value="F:hydrolase activity"/>
    <property type="evidence" value="ECO:0007669"/>
    <property type="project" value="UniProtKB-KW"/>
</dbReference>
<dbReference type="KEGG" id="bpor:BPO_1008"/>
<sequence>MYQNCAAAVAVIIRCGKELMFTQRNQEPKKGKLDLAGGFVDPKESAEEACKRELWEELKYNIDLQKLKLLTTQPNVYHYKNIDYNTLDLFFEYEVAEKFTAQLALDEIDRIVWVEAHAIQPEDLAFDSQKRFLKGYIGSL</sequence>
<dbReference type="Proteomes" id="UP001432059">
    <property type="component" value="Chromosome"/>
</dbReference>
<dbReference type="EMBL" id="CP136426">
    <property type="protein sequence ID" value="WOC51655.1"/>
    <property type="molecule type" value="Genomic_DNA"/>
</dbReference>
<gene>
    <name evidence="2" type="ORF">BPO_1008</name>
</gene>
<dbReference type="PANTHER" id="PTHR43736:SF1">
    <property type="entry name" value="DIHYDRONEOPTERIN TRIPHOSPHATE DIPHOSPHATASE"/>
    <property type="match status" value="1"/>
</dbReference>
<name>A0AAU0F1R1_9FLAO</name>
<dbReference type="AlphaFoldDB" id="A0AAU0F1R1"/>
<keyword evidence="2" id="KW-0378">Hydrolase</keyword>
<dbReference type="InterPro" id="IPR000086">
    <property type="entry name" value="NUDIX_hydrolase_dom"/>
</dbReference>
<evidence type="ECO:0000313" key="3">
    <source>
        <dbReference type="Proteomes" id="UP001432059"/>
    </source>
</evidence>
<accession>A0AAU0F1R1</accession>
<reference evidence="2" key="1">
    <citation type="submission" date="2023-10" db="EMBL/GenBank/DDBJ databases">
        <title>Characterization and whole genome sequencing of a novel strain of Bergeyella porcorum QD2021 isolated from pig.</title>
        <authorList>
            <person name="Liu G."/>
            <person name="Chen C."/>
            <person name="Han X."/>
        </authorList>
    </citation>
    <scope>NUCLEOTIDE SEQUENCE</scope>
    <source>
        <strain evidence="2">QD2021</strain>
    </source>
</reference>
<proteinExistence type="predicted"/>
<dbReference type="Gene3D" id="3.90.79.10">
    <property type="entry name" value="Nucleoside Triphosphate Pyrophosphohydrolase"/>
    <property type="match status" value="1"/>
</dbReference>
<dbReference type="SUPFAM" id="SSF55811">
    <property type="entry name" value="Nudix"/>
    <property type="match status" value="1"/>
</dbReference>
<dbReference type="PROSITE" id="PS51462">
    <property type="entry name" value="NUDIX"/>
    <property type="match status" value="1"/>
</dbReference>
<dbReference type="Pfam" id="PF00293">
    <property type="entry name" value="NUDIX"/>
    <property type="match status" value="1"/>
</dbReference>
<dbReference type="CDD" id="cd04681">
    <property type="entry name" value="NUDIX_Hydrolase"/>
    <property type="match status" value="1"/>
</dbReference>
<evidence type="ECO:0000313" key="2">
    <source>
        <dbReference type="EMBL" id="WOC51655.1"/>
    </source>
</evidence>
<dbReference type="InterPro" id="IPR015797">
    <property type="entry name" value="NUDIX_hydrolase-like_dom_sf"/>
</dbReference>
<dbReference type="PANTHER" id="PTHR43736">
    <property type="entry name" value="ADP-RIBOSE PYROPHOSPHATASE"/>
    <property type="match status" value="1"/>
</dbReference>
<feature type="domain" description="Nudix hydrolase" evidence="1">
    <location>
        <begin position="2"/>
        <end position="137"/>
    </location>
</feature>
<keyword evidence="3" id="KW-1185">Reference proteome</keyword>